<proteinExistence type="predicted"/>
<dbReference type="Gene3D" id="3.40.50.2000">
    <property type="entry name" value="Glycogen Phosphorylase B"/>
    <property type="match status" value="2"/>
</dbReference>
<organism evidence="2 3">
    <name type="scientific">Marasmius tenuissimus</name>
    <dbReference type="NCBI Taxonomy" id="585030"/>
    <lineage>
        <taxon>Eukaryota</taxon>
        <taxon>Fungi</taxon>
        <taxon>Dikarya</taxon>
        <taxon>Basidiomycota</taxon>
        <taxon>Agaricomycotina</taxon>
        <taxon>Agaricomycetes</taxon>
        <taxon>Agaricomycetidae</taxon>
        <taxon>Agaricales</taxon>
        <taxon>Marasmiineae</taxon>
        <taxon>Marasmiaceae</taxon>
        <taxon>Marasmius</taxon>
    </lineage>
</organism>
<dbReference type="SUPFAM" id="SSF53756">
    <property type="entry name" value="UDP-Glycosyltransferase/glycogen phosphorylase"/>
    <property type="match status" value="1"/>
</dbReference>
<dbReference type="CDD" id="cd03784">
    <property type="entry name" value="GT1_Gtf-like"/>
    <property type="match status" value="1"/>
</dbReference>
<accession>A0ABR3AAP7</accession>
<dbReference type="Pfam" id="PF00201">
    <property type="entry name" value="UDPGT"/>
    <property type="match status" value="1"/>
</dbReference>
<evidence type="ECO:0000313" key="3">
    <source>
        <dbReference type="Proteomes" id="UP001437256"/>
    </source>
</evidence>
<dbReference type="Proteomes" id="UP001437256">
    <property type="component" value="Unassembled WGS sequence"/>
</dbReference>
<evidence type="ECO:0000256" key="1">
    <source>
        <dbReference type="ARBA" id="ARBA00022679"/>
    </source>
</evidence>
<evidence type="ECO:0000313" key="2">
    <source>
        <dbReference type="EMBL" id="KAL0071031.1"/>
    </source>
</evidence>
<dbReference type="EMBL" id="JBBXMP010000004">
    <property type="protein sequence ID" value="KAL0071031.1"/>
    <property type="molecule type" value="Genomic_DNA"/>
</dbReference>
<dbReference type="InterPro" id="IPR002213">
    <property type="entry name" value="UDP_glucos_trans"/>
</dbReference>
<gene>
    <name evidence="2" type="ORF">AAF712_001589</name>
</gene>
<sequence length="517" mass="57414">MSTPTFTKHIVGHAIAAWGHNKPLITMAILIAEMRKDVAFTILTNVFVYPQIMGELAKLPQERLKAIEKQVNVLQVVPPNPNPFHPAVEVGTEFQKLFKQNGTVTCLASGKTIDSAYFPPPCVAIIDPFAGYALEGIRAVATPEQVPIISWITGSAGPLLMLWGPERYGGKGDFLSVMEAEMKKGKTEIEAFESEGAFGATNKVVNIPGYPPFYDYERFPQAVDEFNKQSHVMFITQGYKFNNQAQGIISISSSVLEKEAVEAAREYVTSIGKEFFAIGPMSVIRAPQKAGNDVSNQVLSFLENMKAEFGEKSVLYLSFGTFWWPADPTVFSAIIDELISSKTPFILAHPSPVQQPEEKLLEKIRACPTAMDVMWAPQEQILSHPATGWFLTHGGWNSIQEAFTYRVPLIMWPTGADQPLNAMMLALKFQSAFELLNVRTGKDGQQKPYRLKDQPTPQFTAEAAREEFKGILKDIKGEKGTGVRKNFEELSDKIGKVWDADGEAKRGLEAFLNKYVH</sequence>
<protein>
    <recommendedName>
        <fullName evidence="4">Glycosyltransferase</fullName>
    </recommendedName>
</protein>
<keyword evidence="1" id="KW-0808">Transferase</keyword>
<keyword evidence="3" id="KW-1185">Reference proteome</keyword>
<dbReference type="PANTHER" id="PTHR48045:SF31">
    <property type="entry name" value="UDP-GLYCOSYLTRANSFERASE 76B1-LIKE"/>
    <property type="match status" value="1"/>
</dbReference>
<reference evidence="2 3" key="1">
    <citation type="submission" date="2024-05" db="EMBL/GenBank/DDBJ databases">
        <title>A draft genome resource for the thread blight pathogen Marasmius tenuissimus strain MS-2.</title>
        <authorList>
            <person name="Yulfo-Soto G.E."/>
            <person name="Baruah I.K."/>
            <person name="Amoako-Attah I."/>
            <person name="Bukari Y."/>
            <person name="Meinhardt L.W."/>
            <person name="Bailey B.A."/>
            <person name="Cohen S.P."/>
        </authorList>
    </citation>
    <scope>NUCLEOTIDE SEQUENCE [LARGE SCALE GENOMIC DNA]</scope>
    <source>
        <strain evidence="2 3">MS-2</strain>
    </source>
</reference>
<dbReference type="PANTHER" id="PTHR48045">
    <property type="entry name" value="UDP-GLYCOSYLTRANSFERASE 72B1"/>
    <property type="match status" value="1"/>
</dbReference>
<name>A0ABR3AAP7_9AGAR</name>
<comment type="caution">
    <text evidence="2">The sequence shown here is derived from an EMBL/GenBank/DDBJ whole genome shotgun (WGS) entry which is preliminary data.</text>
</comment>
<evidence type="ECO:0008006" key="4">
    <source>
        <dbReference type="Google" id="ProtNLM"/>
    </source>
</evidence>